<dbReference type="PROSITE" id="PS50887">
    <property type="entry name" value="GGDEF"/>
    <property type="match status" value="1"/>
</dbReference>
<dbReference type="FunFam" id="3.30.70.270:FF:000001">
    <property type="entry name" value="Diguanylate cyclase domain protein"/>
    <property type="match status" value="1"/>
</dbReference>
<dbReference type="Gene3D" id="3.30.450.350">
    <property type="entry name" value="CHASE domain"/>
    <property type="match status" value="1"/>
</dbReference>
<feature type="transmembrane region" description="Helical" evidence="7">
    <location>
        <begin position="259"/>
        <end position="278"/>
    </location>
</feature>
<evidence type="ECO:0000256" key="3">
    <source>
        <dbReference type="ARBA" id="ARBA00022692"/>
    </source>
</evidence>
<keyword evidence="4 7" id="KW-1133">Transmembrane helix</keyword>
<evidence type="ECO:0000256" key="1">
    <source>
        <dbReference type="ARBA" id="ARBA00004370"/>
    </source>
</evidence>
<dbReference type="EMBL" id="FNQN01000005">
    <property type="protein sequence ID" value="SEA41238.1"/>
    <property type="molecule type" value="Genomic_DNA"/>
</dbReference>
<keyword evidence="11" id="KW-1185">Reference proteome</keyword>
<comment type="catalytic activity">
    <reaction evidence="6">
        <text>2 GTP = 3',3'-c-di-GMP + 2 diphosphate</text>
        <dbReference type="Rhea" id="RHEA:24898"/>
        <dbReference type="ChEBI" id="CHEBI:33019"/>
        <dbReference type="ChEBI" id="CHEBI:37565"/>
        <dbReference type="ChEBI" id="CHEBI:58805"/>
        <dbReference type="EC" id="2.7.7.65"/>
    </reaction>
</comment>
<evidence type="ECO:0000313" key="10">
    <source>
        <dbReference type="EMBL" id="SEA41238.1"/>
    </source>
</evidence>
<dbReference type="SMART" id="SM01079">
    <property type="entry name" value="CHASE"/>
    <property type="match status" value="1"/>
</dbReference>
<evidence type="ECO:0000313" key="11">
    <source>
        <dbReference type="Proteomes" id="UP000199409"/>
    </source>
</evidence>
<dbReference type="Pfam" id="PF03924">
    <property type="entry name" value="CHASE"/>
    <property type="match status" value="1"/>
</dbReference>
<keyword evidence="3 7" id="KW-0812">Transmembrane</keyword>
<dbReference type="Proteomes" id="UP000199409">
    <property type="component" value="Unassembled WGS sequence"/>
</dbReference>
<dbReference type="GO" id="GO:0016020">
    <property type="term" value="C:membrane"/>
    <property type="evidence" value="ECO:0007669"/>
    <property type="project" value="UniProtKB-SubCell"/>
</dbReference>
<dbReference type="InterPro" id="IPR000160">
    <property type="entry name" value="GGDEF_dom"/>
</dbReference>
<evidence type="ECO:0000256" key="6">
    <source>
        <dbReference type="ARBA" id="ARBA00034247"/>
    </source>
</evidence>
<dbReference type="InterPro" id="IPR042240">
    <property type="entry name" value="CHASE_sf"/>
</dbReference>
<dbReference type="GO" id="GO:0052621">
    <property type="term" value="F:diguanylate cyclase activity"/>
    <property type="evidence" value="ECO:0007669"/>
    <property type="project" value="UniProtKB-EC"/>
</dbReference>
<evidence type="ECO:0000256" key="4">
    <source>
        <dbReference type="ARBA" id="ARBA00022989"/>
    </source>
</evidence>
<name>A0A1H4AZK1_9BACT</name>
<comment type="subcellular location">
    <subcellularLocation>
        <location evidence="1">Membrane</location>
    </subcellularLocation>
</comment>
<feature type="domain" description="GGDEF" evidence="9">
    <location>
        <begin position="331"/>
        <end position="460"/>
    </location>
</feature>
<evidence type="ECO:0000256" key="5">
    <source>
        <dbReference type="ARBA" id="ARBA00023136"/>
    </source>
</evidence>
<dbReference type="Pfam" id="PF00990">
    <property type="entry name" value="GGDEF"/>
    <property type="match status" value="1"/>
</dbReference>
<dbReference type="NCBIfam" id="TIGR00254">
    <property type="entry name" value="GGDEF"/>
    <property type="match status" value="1"/>
</dbReference>
<evidence type="ECO:0000259" key="8">
    <source>
        <dbReference type="PROSITE" id="PS50839"/>
    </source>
</evidence>
<dbReference type="PROSITE" id="PS50839">
    <property type="entry name" value="CHASE"/>
    <property type="match status" value="1"/>
</dbReference>
<dbReference type="Gene3D" id="3.30.70.270">
    <property type="match status" value="1"/>
</dbReference>
<dbReference type="CDD" id="cd01949">
    <property type="entry name" value="GGDEF"/>
    <property type="match status" value="1"/>
</dbReference>
<dbReference type="GO" id="GO:0007165">
    <property type="term" value="P:signal transduction"/>
    <property type="evidence" value="ECO:0007669"/>
    <property type="project" value="UniProtKB-ARBA"/>
</dbReference>
<reference evidence="10 11" key="1">
    <citation type="submission" date="2016-10" db="EMBL/GenBank/DDBJ databases">
        <authorList>
            <person name="de Groot N.N."/>
        </authorList>
    </citation>
    <scope>NUCLEOTIDE SEQUENCE [LARGE SCALE GENOMIC DNA]</scope>
    <source>
        <strain evidence="10 11">DSM 7343</strain>
    </source>
</reference>
<evidence type="ECO:0000256" key="2">
    <source>
        <dbReference type="ARBA" id="ARBA00012528"/>
    </source>
</evidence>
<dbReference type="AlphaFoldDB" id="A0A1H4AZK1"/>
<dbReference type="PANTHER" id="PTHR45138:SF9">
    <property type="entry name" value="DIGUANYLATE CYCLASE DGCM-RELATED"/>
    <property type="match status" value="1"/>
</dbReference>
<evidence type="ECO:0000259" key="9">
    <source>
        <dbReference type="PROSITE" id="PS50887"/>
    </source>
</evidence>
<evidence type="ECO:0000256" key="7">
    <source>
        <dbReference type="SAM" id="Phobius"/>
    </source>
</evidence>
<dbReference type="InterPro" id="IPR050469">
    <property type="entry name" value="Diguanylate_Cyclase"/>
</dbReference>
<protein>
    <recommendedName>
        <fullName evidence="2">diguanylate cyclase</fullName>
        <ecNumber evidence="2">2.7.7.65</ecNumber>
    </recommendedName>
</protein>
<sequence length="460" mass="52071">MKQGKRLHRFKLITFCALLALIMTGFGEIIILRDAEHEETLLRNTMQSYAAMIAQETQIKISNGIFATKTLHILLASGNYKTDDFEDWAKHIVENSFVASCVQLAPDGIVSFSYPLEGNEEAIGHNLIEDKNRDDASLKTIESGEITFVGPLKLIQNGKYAVIARKPVFRNIDGEKDFWGFTIAILFIEDILSNKIALLEQQGFQIQITGDNPDSTEDPILYISDNWNDIGSIEVGIIVPNGHWSLKLNHSPMDSGHYLLFRILTIFLSSMLAVYIYVQQSSMHSKQLEITSLNKKLTKLSFTDELTGVGNRRSGMYMLEKYILESQRYHKSLSVILIDLDRFKQVNDKYGHPAGDLYLCHFASCLKASIRKSDSIFRIGGDEFLILFPNTDQQESMNALEGLFQYIENHPCHLDNTTLPINFCAGLSEYQSDESINSLLERADNKLYEAKKSGRNKIKS</sequence>
<dbReference type="OrthoDB" id="5460745at2"/>
<dbReference type="RefSeq" id="WP_092347740.1">
    <property type="nucleotide sequence ID" value="NZ_FNQN01000005.1"/>
</dbReference>
<proteinExistence type="predicted"/>
<dbReference type="SUPFAM" id="SSF55073">
    <property type="entry name" value="Nucleotide cyclase"/>
    <property type="match status" value="1"/>
</dbReference>
<dbReference type="InterPro" id="IPR043128">
    <property type="entry name" value="Rev_trsase/Diguanyl_cyclase"/>
</dbReference>
<accession>A0A1H4AZK1</accession>
<dbReference type="SMART" id="SM00267">
    <property type="entry name" value="GGDEF"/>
    <property type="match status" value="1"/>
</dbReference>
<organism evidence="10 11">
    <name type="scientific">Desulfuromusa kysingii</name>
    <dbReference type="NCBI Taxonomy" id="37625"/>
    <lineage>
        <taxon>Bacteria</taxon>
        <taxon>Pseudomonadati</taxon>
        <taxon>Thermodesulfobacteriota</taxon>
        <taxon>Desulfuromonadia</taxon>
        <taxon>Desulfuromonadales</taxon>
        <taxon>Geopsychrobacteraceae</taxon>
        <taxon>Desulfuromusa</taxon>
    </lineage>
</organism>
<dbReference type="InterPro" id="IPR006189">
    <property type="entry name" value="CHASE_dom"/>
</dbReference>
<dbReference type="STRING" id="37625.SAMN05660420_02052"/>
<dbReference type="InterPro" id="IPR029787">
    <property type="entry name" value="Nucleotide_cyclase"/>
</dbReference>
<dbReference type="PANTHER" id="PTHR45138">
    <property type="entry name" value="REGULATORY COMPONENTS OF SENSORY TRANSDUCTION SYSTEM"/>
    <property type="match status" value="1"/>
</dbReference>
<dbReference type="EC" id="2.7.7.65" evidence="2"/>
<feature type="domain" description="CHASE" evidence="8">
    <location>
        <begin position="106"/>
        <end position="201"/>
    </location>
</feature>
<keyword evidence="5 7" id="KW-0472">Membrane</keyword>
<gene>
    <name evidence="10" type="ORF">SAMN05660420_02052</name>
</gene>